<dbReference type="PATRIC" id="fig|864069.3.peg.4778"/>
<protein>
    <recommendedName>
        <fullName evidence="1">DUF6894 domain-containing protein</fullName>
    </recommendedName>
</protein>
<keyword evidence="3" id="KW-1185">Reference proteome</keyword>
<evidence type="ECO:0000259" key="1">
    <source>
        <dbReference type="Pfam" id="PF21834"/>
    </source>
</evidence>
<dbReference type="Pfam" id="PF21834">
    <property type="entry name" value="DUF6894"/>
    <property type="match status" value="1"/>
</dbReference>
<dbReference type="HOGENOM" id="CLU_2423629_0_0_5"/>
<dbReference type="InterPro" id="IPR054189">
    <property type="entry name" value="DUF6894"/>
</dbReference>
<proteinExistence type="predicted"/>
<evidence type="ECO:0000313" key="2">
    <source>
        <dbReference type="EMBL" id="EIM27849.1"/>
    </source>
</evidence>
<sequence length="91" mass="10272">MRRHIYRKEIDVARYYFDVHDGAQLVRDEDGSEFESDDAAVQAAARSATEIGQGRLAKGDFSDVVIEVRKAQNQNVCTVTASIKMDWQPKP</sequence>
<dbReference type="AlphaFoldDB" id="I4YV57"/>
<gene>
    <name evidence="2" type="ORF">MicloDRAFT_00044230</name>
</gene>
<feature type="domain" description="DUF6894" evidence="1">
    <location>
        <begin position="14"/>
        <end position="81"/>
    </location>
</feature>
<accession>I4YV57</accession>
<dbReference type="STRING" id="864069.MicloDRAFT_00044230"/>
<dbReference type="EMBL" id="JH660645">
    <property type="protein sequence ID" value="EIM27849.1"/>
    <property type="molecule type" value="Genomic_DNA"/>
</dbReference>
<reference evidence="2 3" key="1">
    <citation type="submission" date="2012-02" db="EMBL/GenBank/DDBJ databases">
        <title>Improved High-Quality Draft sequence of Microvirga sp. WSM3557.</title>
        <authorList>
            <consortium name="US DOE Joint Genome Institute"/>
            <person name="Lucas S."/>
            <person name="Han J."/>
            <person name="Lapidus A."/>
            <person name="Cheng J.-F."/>
            <person name="Goodwin L."/>
            <person name="Pitluck S."/>
            <person name="Peters L."/>
            <person name="Zhang X."/>
            <person name="Detter J.C."/>
            <person name="Han C."/>
            <person name="Tapia R."/>
            <person name="Land M."/>
            <person name="Hauser L."/>
            <person name="Kyrpides N."/>
            <person name="Ivanova N."/>
            <person name="Pagani I."/>
            <person name="Brau L."/>
            <person name="Yates R."/>
            <person name="O'Hara G."/>
            <person name="Rui T."/>
            <person name="Howieson J."/>
            <person name="Reeve W."/>
            <person name="Woyke T."/>
        </authorList>
    </citation>
    <scope>NUCLEOTIDE SEQUENCE [LARGE SCALE GENOMIC DNA]</scope>
    <source>
        <strain evidence="2 3">WSM3557</strain>
    </source>
</reference>
<dbReference type="Proteomes" id="UP000003947">
    <property type="component" value="Unassembled WGS sequence"/>
</dbReference>
<name>I4YV57_9HYPH</name>
<organism evidence="2 3">
    <name type="scientific">Microvirga lotononidis</name>
    <dbReference type="NCBI Taxonomy" id="864069"/>
    <lineage>
        <taxon>Bacteria</taxon>
        <taxon>Pseudomonadati</taxon>
        <taxon>Pseudomonadota</taxon>
        <taxon>Alphaproteobacteria</taxon>
        <taxon>Hyphomicrobiales</taxon>
        <taxon>Methylobacteriaceae</taxon>
        <taxon>Microvirga</taxon>
    </lineage>
</organism>
<evidence type="ECO:0000313" key="3">
    <source>
        <dbReference type="Proteomes" id="UP000003947"/>
    </source>
</evidence>